<dbReference type="AlphaFoldDB" id="A0A8H4EVF9"/>
<keyword evidence="2" id="KW-0677">Repeat</keyword>
<evidence type="ECO:0000256" key="1">
    <source>
        <dbReference type="ARBA" id="ARBA00022441"/>
    </source>
</evidence>
<dbReference type="OrthoDB" id="432528at2759"/>
<feature type="signal peptide" evidence="4">
    <location>
        <begin position="1"/>
        <end position="19"/>
    </location>
</feature>
<evidence type="ECO:0000313" key="7">
    <source>
        <dbReference type="Proteomes" id="UP000439903"/>
    </source>
</evidence>
<feature type="transmembrane region" description="Helical" evidence="3">
    <location>
        <begin position="408"/>
        <end position="429"/>
    </location>
</feature>
<dbReference type="PANTHER" id="PTHR46093:SF18">
    <property type="entry name" value="FIBRONECTIN TYPE-III DOMAIN-CONTAINING PROTEIN"/>
    <property type="match status" value="1"/>
</dbReference>
<sequence length="462" mass="51291">MKNYLISFIILSLIVETYCFLDGRPEGRGGQESVQVNDRIYYMGGSRLISSLKRYNLSDEVFYLDLSSLFNIANPPFTDDGTSRMLYGNEKGTAVLGGSSRSDIYLVGGTQVNLSTINWNVTNQTINWSVADQFIYIYKTVPNTWTKLQQGVKGTQPSRRRSTSTVIKPNGTIYIFGGRVELDMGSPTLRLYNDLYEFDTILLSWNQITAPNAPSPRSHSTATLLPNGKIIYIGGVSQDAVGNQTNLINMTEIQIFDTNSLSWSTHTASSSVLIQPRVGHSAVLTSDNNSIIIMGGTSSYQLNQTTVYPKLLKLDISSEPYKYSELKPSGINSPPPLSYHSANIYSDYMIIAFGNITNDITDSIETSSKVFLLYIPCLTWESTFIPGRSDCKSNLGGNSNPIGSYLKIIIGFSIAFGVIIIVGLIWCIFKRRRNILEWINNCHRNSSSSTIGQDEQIHEPLS</sequence>
<keyword evidence="7" id="KW-1185">Reference proteome</keyword>
<name>A0A8H4EVF9_GIGMA</name>
<evidence type="ECO:0000313" key="6">
    <source>
        <dbReference type="EMBL" id="KAF0559891.1"/>
    </source>
</evidence>
<dbReference type="PANTHER" id="PTHR46093">
    <property type="entry name" value="ACYL-COA-BINDING DOMAIN-CONTAINING PROTEIN 5"/>
    <property type="match status" value="1"/>
</dbReference>
<dbReference type="SUPFAM" id="SSF117281">
    <property type="entry name" value="Kelch motif"/>
    <property type="match status" value="1"/>
</dbReference>
<organism evidence="6 7">
    <name type="scientific">Gigaspora margarita</name>
    <dbReference type="NCBI Taxonomy" id="4874"/>
    <lineage>
        <taxon>Eukaryota</taxon>
        <taxon>Fungi</taxon>
        <taxon>Fungi incertae sedis</taxon>
        <taxon>Mucoromycota</taxon>
        <taxon>Glomeromycotina</taxon>
        <taxon>Glomeromycetes</taxon>
        <taxon>Diversisporales</taxon>
        <taxon>Gigasporaceae</taxon>
        <taxon>Gigaspora</taxon>
    </lineage>
</organism>
<accession>A0A8H4EVF9</accession>
<dbReference type="InterPro" id="IPR056737">
    <property type="entry name" value="Beta-prop_ATRN-MKLN-like"/>
</dbReference>
<evidence type="ECO:0000259" key="5">
    <source>
        <dbReference type="Pfam" id="PF24981"/>
    </source>
</evidence>
<dbReference type="Pfam" id="PF24981">
    <property type="entry name" value="Beta-prop_ATRN-LZTR1"/>
    <property type="match status" value="1"/>
</dbReference>
<dbReference type="Gene3D" id="2.120.10.80">
    <property type="entry name" value="Kelch-type beta propeller"/>
    <property type="match status" value="1"/>
</dbReference>
<keyword evidence="3" id="KW-0472">Membrane</keyword>
<evidence type="ECO:0000256" key="2">
    <source>
        <dbReference type="ARBA" id="ARBA00022737"/>
    </source>
</evidence>
<dbReference type="InterPro" id="IPR015915">
    <property type="entry name" value="Kelch-typ_b-propeller"/>
</dbReference>
<feature type="domain" description="Attractin/MKLN-like beta-propeller" evidence="5">
    <location>
        <begin position="131"/>
        <end position="400"/>
    </location>
</feature>
<feature type="chain" id="PRO_5034604469" evidence="4">
    <location>
        <begin position="20"/>
        <end position="462"/>
    </location>
</feature>
<proteinExistence type="predicted"/>
<comment type="caution">
    <text evidence="6">The sequence shown here is derived from an EMBL/GenBank/DDBJ whole genome shotgun (WGS) entry which is preliminary data.</text>
</comment>
<keyword evidence="3" id="KW-0812">Transmembrane</keyword>
<dbReference type="EMBL" id="WTPW01000015">
    <property type="protein sequence ID" value="KAF0559891.1"/>
    <property type="molecule type" value="Genomic_DNA"/>
</dbReference>
<gene>
    <name evidence="6" type="ORF">F8M41_004406</name>
</gene>
<reference evidence="6 7" key="1">
    <citation type="journal article" date="2019" name="Environ. Microbiol.">
        <title>At the nexus of three kingdoms: the genome of the mycorrhizal fungus Gigaspora margarita provides insights into plant, endobacterial and fungal interactions.</title>
        <authorList>
            <person name="Venice F."/>
            <person name="Ghignone S."/>
            <person name="Salvioli di Fossalunga A."/>
            <person name="Amselem J."/>
            <person name="Novero M."/>
            <person name="Xianan X."/>
            <person name="Sedzielewska Toro K."/>
            <person name="Morin E."/>
            <person name="Lipzen A."/>
            <person name="Grigoriev I.V."/>
            <person name="Henrissat B."/>
            <person name="Martin F.M."/>
            <person name="Bonfante P."/>
        </authorList>
    </citation>
    <scope>NUCLEOTIDE SEQUENCE [LARGE SCALE GENOMIC DNA]</scope>
    <source>
        <strain evidence="6 7">BEG34</strain>
    </source>
</reference>
<keyword evidence="3" id="KW-1133">Transmembrane helix</keyword>
<evidence type="ECO:0000256" key="4">
    <source>
        <dbReference type="SAM" id="SignalP"/>
    </source>
</evidence>
<dbReference type="Proteomes" id="UP000439903">
    <property type="component" value="Unassembled WGS sequence"/>
</dbReference>
<evidence type="ECO:0000256" key="3">
    <source>
        <dbReference type="SAM" id="Phobius"/>
    </source>
</evidence>
<keyword evidence="4" id="KW-0732">Signal</keyword>
<keyword evidence="1" id="KW-0880">Kelch repeat</keyword>
<protein>
    <submittedName>
        <fullName evidence="6">Galactose oxidase</fullName>
    </submittedName>
</protein>